<evidence type="ECO:0000256" key="7">
    <source>
        <dbReference type="SAM" id="Phobius"/>
    </source>
</evidence>
<name>A0A6F9DSX1_9ASCI</name>
<keyword evidence="6 7" id="KW-0472">Membrane</keyword>
<dbReference type="GO" id="GO:0031982">
    <property type="term" value="C:vesicle"/>
    <property type="evidence" value="ECO:0007669"/>
    <property type="project" value="TreeGrafter"/>
</dbReference>
<keyword evidence="4 7" id="KW-0812">Transmembrane</keyword>
<keyword evidence="5 7" id="KW-1133">Transmembrane helix</keyword>
<organism evidence="8">
    <name type="scientific">Phallusia mammillata</name>
    <dbReference type="NCBI Taxonomy" id="59560"/>
    <lineage>
        <taxon>Eukaryota</taxon>
        <taxon>Metazoa</taxon>
        <taxon>Chordata</taxon>
        <taxon>Tunicata</taxon>
        <taxon>Ascidiacea</taxon>
        <taxon>Phlebobranchia</taxon>
        <taxon>Ascidiidae</taxon>
        <taxon>Phallusia</taxon>
    </lineage>
</organism>
<feature type="transmembrane region" description="Helical" evidence="7">
    <location>
        <begin position="48"/>
        <end position="66"/>
    </location>
</feature>
<evidence type="ECO:0000256" key="4">
    <source>
        <dbReference type="ARBA" id="ARBA00022692"/>
    </source>
</evidence>
<evidence type="ECO:0000313" key="8">
    <source>
        <dbReference type="EMBL" id="CAB3266229.1"/>
    </source>
</evidence>
<evidence type="ECO:0000256" key="1">
    <source>
        <dbReference type="ARBA" id="ARBA00004424"/>
    </source>
</evidence>
<evidence type="ECO:0000256" key="5">
    <source>
        <dbReference type="ARBA" id="ARBA00022989"/>
    </source>
</evidence>
<dbReference type="PANTHER" id="PTHR10010">
    <property type="entry name" value="SOLUTE CARRIER FAMILY 34 SODIUM PHOSPHATE , MEMBER 2-RELATED"/>
    <property type="match status" value="1"/>
</dbReference>
<dbReference type="AlphaFoldDB" id="A0A6F9DSX1"/>
<dbReference type="InterPro" id="IPR003841">
    <property type="entry name" value="Na/Pi_transpt"/>
</dbReference>
<accession>A0A6F9DSX1</accession>
<proteinExistence type="evidence at transcript level"/>
<evidence type="ECO:0000256" key="2">
    <source>
        <dbReference type="ARBA" id="ARBA00005808"/>
    </source>
</evidence>
<gene>
    <name evidence="8" type="primary">Slc34a2</name>
</gene>
<comment type="subcellular location">
    <subcellularLocation>
        <location evidence="1">Apical cell membrane</location>
        <topology evidence="1">Multi-pass membrane protein</topology>
    </subcellularLocation>
</comment>
<dbReference type="PANTHER" id="PTHR10010:SF46">
    <property type="entry name" value="SODIUM-DEPENDENT PHOSPHATE TRANSPORT PROTEIN 2B"/>
    <property type="match status" value="1"/>
</dbReference>
<feature type="transmembrane region" description="Helical" evidence="7">
    <location>
        <begin position="72"/>
        <end position="104"/>
    </location>
</feature>
<dbReference type="EMBL" id="LR790367">
    <property type="protein sequence ID" value="CAB3266229.1"/>
    <property type="molecule type" value="mRNA"/>
</dbReference>
<dbReference type="GO" id="GO:0005436">
    <property type="term" value="F:sodium:phosphate symporter activity"/>
    <property type="evidence" value="ECO:0007669"/>
    <property type="project" value="InterPro"/>
</dbReference>
<sequence length="187" mass="20790">MTPLVGIGVISLKRMYPLTLGANIGTTTTSLFAALATDGEALSRTLQIAFSHFFFNIFGIAIWYVIPFMRNIPAVILGLSIAHIWAMGAVLILVGIIVLFVVVVKVLQAYRPQSLPVILQNWKFLPIFMRSLDPYDKVFTICCARCDQCRRCCGSHSENQSEGEVYENSVVVPNKVLPTQEVHTSHF</sequence>
<feature type="transmembrane region" description="Helical" evidence="7">
    <location>
        <begin position="15"/>
        <end position="36"/>
    </location>
</feature>
<evidence type="ECO:0000256" key="3">
    <source>
        <dbReference type="ARBA" id="ARBA00022475"/>
    </source>
</evidence>
<keyword evidence="3" id="KW-1003">Cell membrane</keyword>
<protein>
    <submittedName>
        <fullName evidence="8">Sodium-dependent phosphate transport protein 2B-like</fullName>
    </submittedName>
</protein>
<dbReference type="GO" id="GO:0044341">
    <property type="term" value="P:sodium-dependent phosphate transport"/>
    <property type="evidence" value="ECO:0007669"/>
    <property type="project" value="InterPro"/>
</dbReference>
<evidence type="ECO:0000256" key="6">
    <source>
        <dbReference type="ARBA" id="ARBA00023136"/>
    </source>
</evidence>
<comment type="similarity">
    <text evidence="2">Belongs to the SLC34A transporter family.</text>
</comment>
<dbReference type="GO" id="GO:0005903">
    <property type="term" value="C:brush border"/>
    <property type="evidence" value="ECO:0007669"/>
    <property type="project" value="TreeGrafter"/>
</dbReference>
<reference evidence="8" key="1">
    <citation type="submission" date="2020-04" db="EMBL/GenBank/DDBJ databases">
        <authorList>
            <person name="Neveu A P."/>
        </authorList>
    </citation>
    <scope>NUCLEOTIDE SEQUENCE</scope>
    <source>
        <tissue evidence="8">Whole embryo</tissue>
    </source>
</reference>
<dbReference type="GO" id="GO:0016324">
    <property type="term" value="C:apical plasma membrane"/>
    <property type="evidence" value="ECO:0007669"/>
    <property type="project" value="UniProtKB-SubCell"/>
</dbReference>